<comment type="caution">
    <text evidence="1">The sequence shown here is derived from an EMBL/GenBank/DDBJ whole genome shotgun (WGS) entry which is preliminary data.</text>
</comment>
<dbReference type="RefSeq" id="XP_041199063.1">
    <property type="nucleotide sequence ID" value="XM_041339207.1"/>
</dbReference>
<accession>A0A9P7EN04</accession>
<evidence type="ECO:0000313" key="2">
    <source>
        <dbReference type="Proteomes" id="UP000807769"/>
    </source>
</evidence>
<sequence length="70" mass="7626">MSSGGPSLNEPLKGFLKVTSIFITSYCPTVNFPQLLSIVALARYFPKDTADDVQLDKVAADEVQLDVNVH</sequence>
<reference evidence="1" key="1">
    <citation type="journal article" date="2020" name="New Phytol.">
        <title>Comparative genomics reveals dynamic genome evolution in host specialist ectomycorrhizal fungi.</title>
        <authorList>
            <person name="Lofgren L.A."/>
            <person name="Nguyen N.H."/>
            <person name="Vilgalys R."/>
            <person name="Ruytinx J."/>
            <person name="Liao H.L."/>
            <person name="Branco S."/>
            <person name="Kuo A."/>
            <person name="LaButti K."/>
            <person name="Lipzen A."/>
            <person name="Andreopoulos W."/>
            <person name="Pangilinan J."/>
            <person name="Riley R."/>
            <person name="Hundley H."/>
            <person name="Na H."/>
            <person name="Barry K."/>
            <person name="Grigoriev I.V."/>
            <person name="Stajich J.E."/>
            <person name="Kennedy P.G."/>
        </authorList>
    </citation>
    <scope>NUCLEOTIDE SEQUENCE</scope>
    <source>
        <strain evidence="1">MN1</strain>
    </source>
</reference>
<proteinExistence type="predicted"/>
<dbReference type="AlphaFoldDB" id="A0A9P7EN04"/>
<dbReference type="EMBL" id="JABBWG010000002">
    <property type="protein sequence ID" value="KAG1825810.1"/>
    <property type="molecule type" value="Genomic_DNA"/>
</dbReference>
<evidence type="ECO:0000313" key="1">
    <source>
        <dbReference type="EMBL" id="KAG1825810.1"/>
    </source>
</evidence>
<dbReference type="GeneID" id="64633223"/>
<gene>
    <name evidence="1" type="ORF">BJ212DRAFT_1475187</name>
</gene>
<name>A0A9P7EN04_9AGAM</name>
<dbReference type="Proteomes" id="UP000807769">
    <property type="component" value="Unassembled WGS sequence"/>
</dbReference>
<keyword evidence="2" id="KW-1185">Reference proteome</keyword>
<protein>
    <submittedName>
        <fullName evidence="1">Uncharacterized protein</fullName>
    </submittedName>
</protein>
<organism evidence="1 2">
    <name type="scientific">Suillus subaureus</name>
    <dbReference type="NCBI Taxonomy" id="48587"/>
    <lineage>
        <taxon>Eukaryota</taxon>
        <taxon>Fungi</taxon>
        <taxon>Dikarya</taxon>
        <taxon>Basidiomycota</taxon>
        <taxon>Agaricomycotina</taxon>
        <taxon>Agaricomycetes</taxon>
        <taxon>Agaricomycetidae</taxon>
        <taxon>Boletales</taxon>
        <taxon>Suillineae</taxon>
        <taxon>Suillaceae</taxon>
        <taxon>Suillus</taxon>
    </lineage>
</organism>